<proteinExistence type="predicted"/>
<comment type="caution">
    <text evidence="1">The sequence shown here is derived from an EMBL/GenBank/DDBJ whole genome shotgun (WGS) entry which is preliminary data.</text>
</comment>
<dbReference type="Proteomes" id="UP000308133">
    <property type="component" value="Unassembled WGS sequence"/>
</dbReference>
<name>A0A4U7B891_9PEZI</name>
<accession>A0A4U7B891</accession>
<dbReference type="AlphaFoldDB" id="A0A4U7B891"/>
<dbReference type="EMBL" id="PTQR01000028">
    <property type="protein sequence ID" value="TKX25630.1"/>
    <property type="molecule type" value="Genomic_DNA"/>
</dbReference>
<reference evidence="1 2" key="1">
    <citation type="submission" date="2018-02" db="EMBL/GenBank/DDBJ databases">
        <title>Draft genome sequences of Elsinoe sp., causing black scab on jojoba.</title>
        <authorList>
            <person name="Stodart B."/>
            <person name="Jeffress S."/>
            <person name="Ash G."/>
            <person name="Arun Chinnappa K."/>
        </authorList>
    </citation>
    <scope>NUCLEOTIDE SEQUENCE [LARGE SCALE GENOMIC DNA]</scope>
    <source>
        <strain evidence="1 2">Hillstone_2</strain>
    </source>
</reference>
<organism evidence="1 2">
    <name type="scientific">Elsinoe australis</name>
    <dbReference type="NCBI Taxonomy" id="40998"/>
    <lineage>
        <taxon>Eukaryota</taxon>
        <taxon>Fungi</taxon>
        <taxon>Dikarya</taxon>
        <taxon>Ascomycota</taxon>
        <taxon>Pezizomycotina</taxon>
        <taxon>Dothideomycetes</taxon>
        <taxon>Dothideomycetidae</taxon>
        <taxon>Myriangiales</taxon>
        <taxon>Elsinoaceae</taxon>
        <taxon>Elsinoe</taxon>
    </lineage>
</organism>
<sequence>MSNSNLGGYYARPPSQTQRIPPKMYLHRSGHWYNYKAGFDLFSSTSSLYLSEEAFAVRPLLSLHKGDTVSGPIIASVQTHLLKDWELGLGDLRSSPINHWTKMKMSARKARTEFVVPGPSGGRALFWAPEKTSSSRFRREKRQALELRDERTGQVLALFHLMGFQGKQRGKFEWSGMVTAEEEVCAVMVMMAMYIQAREKSKKAGDSDHFIMFADSNANGGGWSGSDGGGGWGSSDGGGGSCGGGGGGDGGGGGGGGGGC</sequence>
<evidence type="ECO:0000313" key="1">
    <source>
        <dbReference type="EMBL" id="TKX25630.1"/>
    </source>
</evidence>
<evidence type="ECO:0000313" key="2">
    <source>
        <dbReference type="Proteomes" id="UP000308133"/>
    </source>
</evidence>
<gene>
    <name evidence="1" type="ORF">C1H76_2280</name>
</gene>
<protein>
    <submittedName>
        <fullName evidence="1">Uncharacterized protein</fullName>
    </submittedName>
</protein>